<dbReference type="SUPFAM" id="SSF53649">
    <property type="entry name" value="Alkaline phosphatase-like"/>
    <property type="match status" value="1"/>
</dbReference>
<dbReference type="PANTHER" id="PTHR10151:SF120">
    <property type="entry name" value="BIS(5'-ADENOSYL)-TRIPHOSPHATASE"/>
    <property type="match status" value="1"/>
</dbReference>
<dbReference type="Pfam" id="PF01663">
    <property type="entry name" value="Phosphodiest"/>
    <property type="match status" value="1"/>
</dbReference>
<protein>
    <submittedName>
        <fullName evidence="1">Type I phosphodiesterase / nucleotide pyrophosphatase</fullName>
    </submittedName>
</protein>
<sequence length="400" mass="46843">MTNDFIFPEYNGKNFINIINSIKHNFGINDGITLENKKIKKILLNKEKVVFILVDAFGWKFYKSVREDSKFFKEIRKRGIEEKITSQFPSTTTAHVTSVITGKDVSTHGFFEWFTYDSKINEVFTPFLFDYEGKEEILPKDNLFKELKENGVCSTIITPNYINNSYYSRELFKDGKVKGYDSVEEMFDILLQGIKKDKGKNFYYIYYPKIDSIGHEYGMSSFKAYFEINNFIKALDNFYNNVLDKGVNEGIFILSADHGQMEIKDRIYLNELIPNIEEYMLKDSKGRSIVPVGYNRDMFLYIKKEFETYVYELLKEKFKDKGEIYLVKDLIDKGVFINPSETFLSRMGNIVIIPYDGYGVWWFEKGKYEISLKGSHGGLTKDEMEIPLLIYNFENLGCDK</sequence>
<evidence type="ECO:0000313" key="1">
    <source>
        <dbReference type="EMBL" id="VYU24415.1"/>
    </source>
</evidence>
<dbReference type="EMBL" id="CACRTV010000044">
    <property type="protein sequence ID" value="VYU24415.1"/>
    <property type="molecule type" value="Genomic_DNA"/>
</dbReference>
<dbReference type="InterPro" id="IPR002591">
    <property type="entry name" value="Phosphodiest/P_Trfase"/>
</dbReference>
<dbReference type="AlphaFoldDB" id="A0A6N3D7U0"/>
<dbReference type="PANTHER" id="PTHR10151">
    <property type="entry name" value="ECTONUCLEOTIDE PYROPHOSPHATASE/PHOSPHODIESTERASE"/>
    <property type="match status" value="1"/>
</dbReference>
<reference evidence="1" key="1">
    <citation type="submission" date="2019-11" db="EMBL/GenBank/DDBJ databases">
        <authorList>
            <person name="Feng L."/>
        </authorList>
    </citation>
    <scope>NUCLEOTIDE SEQUENCE</scope>
    <source>
        <strain evidence="1">CParaputrificumLFYP93</strain>
    </source>
</reference>
<name>A0A6N3D7U0_9CLOT</name>
<dbReference type="Gene3D" id="3.40.720.10">
    <property type="entry name" value="Alkaline Phosphatase, subunit A"/>
    <property type="match status" value="1"/>
</dbReference>
<dbReference type="GO" id="GO:0016787">
    <property type="term" value="F:hydrolase activity"/>
    <property type="evidence" value="ECO:0007669"/>
    <property type="project" value="UniProtKB-ARBA"/>
</dbReference>
<organism evidence="1">
    <name type="scientific">Clostridium paraputrificum</name>
    <dbReference type="NCBI Taxonomy" id="29363"/>
    <lineage>
        <taxon>Bacteria</taxon>
        <taxon>Bacillati</taxon>
        <taxon>Bacillota</taxon>
        <taxon>Clostridia</taxon>
        <taxon>Eubacteriales</taxon>
        <taxon>Clostridiaceae</taxon>
        <taxon>Clostridium</taxon>
    </lineage>
</organism>
<accession>A0A6N3D7U0</accession>
<gene>
    <name evidence="1" type="ORF">CPLFYP93_01771</name>
</gene>
<proteinExistence type="predicted"/>
<dbReference type="InterPro" id="IPR017850">
    <property type="entry name" value="Alkaline_phosphatase_core_sf"/>
</dbReference>
<dbReference type="RefSeq" id="WP_156561108.1">
    <property type="nucleotide sequence ID" value="NZ_CACRTV010000044.1"/>
</dbReference>